<organism evidence="13">
    <name type="scientific">candidate division WOR-3 bacterium</name>
    <dbReference type="NCBI Taxonomy" id="2052148"/>
    <lineage>
        <taxon>Bacteria</taxon>
        <taxon>Bacteria division WOR-3</taxon>
    </lineage>
</organism>
<dbReference type="Pfam" id="PF02603">
    <property type="entry name" value="Hpr_kinase_N"/>
    <property type="match status" value="1"/>
</dbReference>
<dbReference type="GO" id="GO:0006109">
    <property type="term" value="P:regulation of carbohydrate metabolic process"/>
    <property type="evidence" value="ECO:0007669"/>
    <property type="project" value="UniProtKB-UniRule"/>
</dbReference>
<keyword evidence="10" id="KW-0460">Magnesium</keyword>
<dbReference type="GO" id="GO:0004712">
    <property type="term" value="F:protein serine/threonine/tyrosine kinase activity"/>
    <property type="evidence" value="ECO:0007669"/>
    <property type="project" value="UniProtKB-UniRule"/>
</dbReference>
<dbReference type="Pfam" id="PF07475">
    <property type="entry name" value="Hpr_kinase_C"/>
    <property type="match status" value="1"/>
</dbReference>
<comment type="cofactor">
    <cofactor evidence="10">
        <name>Mg(2+)</name>
        <dbReference type="ChEBI" id="CHEBI:18420"/>
    </cofactor>
</comment>
<keyword evidence="4 10" id="KW-0808">Transferase</keyword>
<dbReference type="GO" id="GO:0005524">
    <property type="term" value="F:ATP binding"/>
    <property type="evidence" value="ECO:0007669"/>
    <property type="project" value="UniProtKB-UniRule"/>
</dbReference>
<dbReference type="HAMAP" id="MF_01249">
    <property type="entry name" value="HPr_kinase"/>
    <property type="match status" value="1"/>
</dbReference>
<dbReference type="GO" id="GO:0000155">
    <property type="term" value="F:phosphorelay sensor kinase activity"/>
    <property type="evidence" value="ECO:0007669"/>
    <property type="project" value="InterPro"/>
</dbReference>
<dbReference type="InterPro" id="IPR011104">
    <property type="entry name" value="Hpr_kin/Pase_C"/>
</dbReference>
<sequence>MKEYKIIQPELKIKEIYEENKDKWKLEILCSFGCDKKVSTPNLNRPGLLFAGFEKIFLYERIQIIGETEHLYLSSFSEKERKEAIDRFVKYDFPAVFITKNLKPDPYLIQKLCERKIPLIRTPMDTTPFMNALYFYLSLKLAPYTIIHGTLVDVYGVGILFTGRSGIGKSECAIDLVARGHRLVADDGIKIIRHPDGFLLGKCAQEEIYFNPYVEIRGIGIIDVLSIYGIRAIRDAKRIDLEIKLIDWSENLDYERTGLKENIEEIMDIPLPYIVLPLNPGKNIAVLVEIVALDYLLKKEGYHSAKSLSEILKKKIMEKRKEIDFYKEIE</sequence>
<comment type="domain">
    <text evidence="10">The Walker A ATP-binding motif also binds Pi and PPi.</text>
</comment>
<dbReference type="Gene3D" id="3.40.50.300">
    <property type="entry name" value="P-loop containing nucleotide triphosphate hydrolases"/>
    <property type="match status" value="1"/>
</dbReference>
<dbReference type="EC" id="2.7.4.-" evidence="10"/>
<dbReference type="InterPro" id="IPR028979">
    <property type="entry name" value="Ser_kin/Pase_Hpr-like_N_sf"/>
</dbReference>
<protein>
    <recommendedName>
        <fullName evidence="10">HPr kinase/phosphorylase</fullName>
        <shortName evidence="10">HPrK/P</shortName>
        <ecNumber evidence="10">2.7.11.-</ecNumber>
        <ecNumber evidence="10">2.7.4.-</ecNumber>
    </recommendedName>
    <alternativeName>
        <fullName evidence="10">HPr(Ser) kinase/phosphorylase</fullName>
    </alternativeName>
</protein>
<dbReference type="EC" id="2.7.11.-" evidence="10"/>
<dbReference type="EMBL" id="DTAR01000030">
    <property type="protein sequence ID" value="HGM97482.1"/>
    <property type="molecule type" value="Genomic_DNA"/>
</dbReference>
<evidence type="ECO:0000256" key="8">
    <source>
        <dbReference type="ARBA" id="ARBA00023268"/>
    </source>
</evidence>
<keyword evidence="10" id="KW-0479">Metal-binding</keyword>
<dbReference type="CDD" id="cd01918">
    <property type="entry name" value="HprK_C"/>
    <property type="match status" value="1"/>
</dbReference>
<feature type="domain" description="HPr(Ser) kinase/phosphorylase N-terminal" evidence="11">
    <location>
        <begin position="12"/>
        <end position="137"/>
    </location>
</feature>
<dbReference type="AlphaFoldDB" id="A0A7V4AB90"/>
<feature type="binding site" evidence="10">
    <location>
        <begin position="163"/>
        <end position="170"/>
    </location>
    <ligand>
        <name>ATP</name>
        <dbReference type="ChEBI" id="CHEBI:30616"/>
    </ligand>
</feature>
<dbReference type="NCBIfam" id="TIGR00679">
    <property type="entry name" value="hpr-ser"/>
    <property type="match status" value="1"/>
</dbReference>
<evidence type="ECO:0000256" key="3">
    <source>
        <dbReference type="ARBA" id="ARBA00022527"/>
    </source>
</evidence>
<keyword evidence="7 10" id="KW-0067">ATP-binding</keyword>
<proteinExistence type="inferred from homology"/>
<comment type="caution">
    <text evidence="13">The sequence shown here is derived from an EMBL/GenBank/DDBJ whole genome shotgun (WGS) entry which is preliminary data.</text>
</comment>
<feature type="binding site" evidence="10">
    <location>
        <position position="170"/>
    </location>
    <ligand>
        <name>Mg(2+)</name>
        <dbReference type="ChEBI" id="CHEBI:18420"/>
    </ligand>
</feature>
<feature type="active site" evidence="10">
    <location>
        <position position="256"/>
    </location>
</feature>
<evidence type="ECO:0000256" key="9">
    <source>
        <dbReference type="ARBA" id="ARBA00047657"/>
    </source>
</evidence>
<feature type="binding site" evidence="10">
    <location>
        <position position="215"/>
    </location>
    <ligand>
        <name>Mg(2+)</name>
        <dbReference type="ChEBI" id="CHEBI:18420"/>
    </ligand>
</feature>
<gene>
    <name evidence="10 13" type="primary">hprK</name>
    <name evidence="13" type="ORF">ENT96_00320</name>
</gene>
<evidence type="ECO:0000256" key="6">
    <source>
        <dbReference type="ARBA" id="ARBA00022777"/>
    </source>
</evidence>
<dbReference type="SUPFAM" id="SSF75138">
    <property type="entry name" value="HprK N-terminal domain-like"/>
    <property type="match status" value="1"/>
</dbReference>
<evidence type="ECO:0000256" key="10">
    <source>
        <dbReference type="HAMAP-Rule" id="MF_01249"/>
    </source>
</evidence>
<keyword evidence="5 10" id="KW-0547">Nucleotide-binding</keyword>
<dbReference type="PANTHER" id="PTHR30305">
    <property type="entry name" value="PROTEIN YJDM-RELATED"/>
    <property type="match status" value="1"/>
</dbReference>
<feature type="region of interest" description="Important for the catalytic mechanism of both phosphorylation and dephosphorylation" evidence="10">
    <location>
        <begin position="214"/>
        <end position="223"/>
    </location>
</feature>
<evidence type="ECO:0000256" key="1">
    <source>
        <dbReference type="ARBA" id="ARBA00001120"/>
    </source>
</evidence>
<evidence type="ECO:0000259" key="12">
    <source>
        <dbReference type="Pfam" id="PF07475"/>
    </source>
</evidence>
<feature type="region of interest" description="Important for the catalytic mechanism of dephosphorylation" evidence="10">
    <location>
        <begin position="277"/>
        <end position="282"/>
    </location>
</feature>
<accession>A0A7V4AB90</accession>
<reference evidence="13" key="1">
    <citation type="journal article" date="2020" name="mSystems">
        <title>Genome- and Community-Level Interaction Insights into Carbon Utilization and Element Cycling Functions of Hydrothermarchaeota in Hydrothermal Sediment.</title>
        <authorList>
            <person name="Zhou Z."/>
            <person name="Liu Y."/>
            <person name="Xu W."/>
            <person name="Pan J."/>
            <person name="Luo Z.H."/>
            <person name="Li M."/>
        </authorList>
    </citation>
    <scope>NUCLEOTIDE SEQUENCE [LARGE SCALE GENOMIC DNA]</scope>
    <source>
        <strain evidence="13">SpSt-626</strain>
    </source>
</reference>
<evidence type="ECO:0000256" key="5">
    <source>
        <dbReference type="ARBA" id="ARBA00022741"/>
    </source>
</evidence>
<keyword evidence="8 10" id="KW-0511">Multifunctional enzyme</keyword>
<dbReference type="InterPro" id="IPR003755">
    <property type="entry name" value="HPr(Ser)_kin/Pase"/>
</dbReference>
<feature type="active site" description="Proton acceptor; for phosphorylation activity. Proton donor; for dephosphorylation activity" evidence="10">
    <location>
        <position position="187"/>
    </location>
</feature>
<feature type="active site" evidence="10">
    <location>
        <position position="148"/>
    </location>
</feature>
<comment type="function">
    <text evidence="10">Catalyzes the ATP- as well as the pyrophosphate-dependent phosphorylation of a specific serine residue in HPr, a phosphocarrier protein of the phosphoenolpyruvate-dependent sugar phosphotransferase system (PTS). HprK/P also catalyzes the pyrophosphate-producing, inorganic phosphate-dependent dephosphorylation (phosphorolysis) of seryl-phosphorylated HPr (P-Ser-HPr).</text>
</comment>
<dbReference type="GO" id="GO:0004674">
    <property type="term" value="F:protein serine/threonine kinase activity"/>
    <property type="evidence" value="ECO:0007669"/>
    <property type="project" value="UniProtKB-KW"/>
</dbReference>
<comment type="catalytic activity">
    <reaction evidence="1 10">
        <text>[HPr protein]-L-serine + ATP = [HPr protein]-O-phospho-L-serine + ADP + H(+)</text>
        <dbReference type="Rhea" id="RHEA:46600"/>
        <dbReference type="Rhea" id="RHEA-COMP:11602"/>
        <dbReference type="Rhea" id="RHEA-COMP:11603"/>
        <dbReference type="ChEBI" id="CHEBI:15378"/>
        <dbReference type="ChEBI" id="CHEBI:29999"/>
        <dbReference type="ChEBI" id="CHEBI:30616"/>
        <dbReference type="ChEBI" id="CHEBI:83421"/>
        <dbReference type="ChEBI" id="CHEBI:456216"/>
    </reaction>
</comment>
<keyword evidence="6 10" id="KW-0418">Kinase</keyword>
<dbReference type="GO" id="GO:0000287">
    <property type="term" value="F:magnesium ion binding"/>
    <property type="evidence" value="ECO:0007669"/>
    <property type="project" value="UniProtKB-UniRule"/>
</dbReference>
<comment type="miscellaneous">
    <text evidence="10">Both phosphorylation and phosphorolysis are carried out by the same active site and suggest a common mechanism for both reactions.</text>
</comment>
<dbReference type="PANTHER" id="PTHR30305:SF1">
    <property type="entry name" value="HPR KINASE_PHOSPHORYLASE"/>
    <property type="match status" value="1"/>
</dbReference>
<feature type="active site" evidence="10">
    <location>
        <position position="169"/>
    </location>
</feature>
<comment type="catalytic activity">
    <reaction evidence="9 10">
        <text>[HPr protein]-O-phospho-L-serine + phosphate + H(+) = [HPr protein]-L-serine + diphosphate</text>
        <dbReference type="Rhea" id="RHEA:46604"/>
        <dbReference type="Rhea" id="RHEA-COMP:11602"/>
        <dbReference type="Rhea" id="RHEA-COMP:11603"/>
        <dbReference type="ChEBI" id="CHEBI:15378"/>
        <dbReference type="ChEBI" id="CHEBI:29999"/>
        <dbReference type="ChEBI" id="CHEBI:33019"/>
        <dbReference type="ChEBI" id="CHEBI:43474"/>
        <dbReference type="ChEBI" id="CHEBI:83421"/>
    </reaction>
</comment>
<evidence type="ECO:0000313" key="13">
    <source>
        <dbReference type="EMBL" id="HGM97482.1"/>
    </source>
</evidence>
<feature type="domain" description="HPr kinase/phosphorylase C-terminal" evidence="12">
    <location>
        <begin position="140"/>
        <end position="310"/>
    </location>
</feature>
<dbReference type="InterPro" id="IPR011126">
    <property type="entry name" value="Hpr_kin/Pase_Hpr_N"/>
</dbReference>
<keyword evidence="3 10" id="KW-0723">Serine/threonine-protein kinase</keyword>
<evidence type="ECO:0000256" key="7">
    <source>
        <dbReference type="ARBA" id="ARBA00022840"/>
    </source>
</evidence>
<dbReference type="SUPFAM" id="SSF53795">
    <property type="entry name" value="PEP carboxykinase-like"/>
    <property type="match status" value="1"/>
</dbReference>
<name>A0A7V4AB90_UNCW3</name>
<dbReference type="InterPro" id="IPR027417">
    <property type="entry name" value="P-loop_NTPase"/>
</dbReference>
<evidence type="ECO:0000256" key="4">
    <source>
        <dbReference type="ARBA" id="ARBA00022679"/>
    </source>
</evidence>
<dbReference type="Gene3D" id="3.40.1390.20">
    <property type="entry name" value="HprK N-terminal domain-like"/>
    <property type="match status" value="1"/>
</dbReference>
<comment type="similarity">
    <text evidence="2 10">Belongs to the HPrK/P family.</text>
</comment>
<evidence type="ECO:0000256" key="2">
    <source>
        <dbReference type="ARBA" id="ARBA00006883"/>
    </source>
</evidence>
<evidence type="ECO:0000259" key="11">
    <source>
        <dbReference type="Pfam" id="PF02603"/>
    </source>
</evidence>
<comment type="subunit">
    <text evidence="10">Homohexamer.</text>
</comment>